<dbReference type="Gene3D" id="1.20.144.10">
    <property type="entry name" value="Phosphatidic acid phosphatase type 2/haloperoxidase"/>
    <property type="match status" value="1"/>
</dbReference>
<evidence type="ECO:0000256" key="6">
    <source>
        <dbReference type="ARBA" id="ARBA00023136"/>
    </source>
</evidence>
<evidence type="ECO:0000256" key="4">
    <source>
        <dbReference type="ARBA" id="ARBA00022801"/>
    </source>
</evidence>
<dbReference type="OrthoDB" id="5289372at2"/>
<dbReference type="InterPro" id="IPR036938">
    <property type="entry name" value="PAP2/HPO_sf"/>
</dbReference>
<evidence type="ECO:0000256" key="1">
    <source>
        <dbReference type="ARBA" id="ARBA00004651"/>
    </source>
</evidence>
<feature type="compositionally biased region" description="Low complexity" evidence="7">
    <location>
        <begin position="251"/>
        <end position="263"/>
    </location>
</feature>
<reference evidence="10 11" key="1">
    <citation type="submission" date="2017-11" db="EMBL/GenBank/DDBJ databases">
        <title>Genomic Encyclopedia of Archaeal and Bacterial Type Strains, Phase II (KMG-II): From Individual Species to Whole Genera.</title>
        <authorList>
            <person name="Goeker M."/>
        </authorList>
    </citation>
    <scope>NUCLEOTIDE SEQUENCE [LARGE SCALE GENOMIC DNA]</scope>
    <source>
        <strain evidence="10 11">DSM 22413</strain>
    </source>
</reference>
<keyword evidence="3 8" id="KW-0812">Transmembrane</keyword>
<dbReference type="RefSeq" id="WP_100350668.1">
    <property type="nucleotide sequence ID" value="NZ_PGTZ01000010.1"/>
</dbReference>
<keyword evidence="5 8" id="KW-1133">Transmembrane helix</keyword>
<comment type="caution">
    <text evidence="10">The sequence shown here is derived from an EMBL/GenBank/DDBJ whole genome shotgun (WGS) entry which is preliminary data.</text>
</comment>
<dbReference type="SMART" id="SM00014">
    <property type="entry name" value="acidPPc"/>
    <property type="match status" value="1"/>
</dbReference>
<dbReference type="Pfam" id="PF01569">
    <property type="entry name" value="PAP2"/>
    <property type="match status" value="1"/>
</dbReference>
<feature type="region of interest" description="Disordered" evidence="7">
    <location>
        <begin position="229"/>
        <end position="263"/>
    </location>
</feature>
<accession>A0A2M8W6S2</accession>
<feature type="transmembrane region" description="Helical" evidence="8">
    <location>
        <begin position="205"/>
        <end position="223"/>
    </location>
</feature>
<evidence type="ECO:0000256" key="2">
    <source>
        <dbReference type="ARBA" id="ARBA00022475"/>
    </source>
</evidence>
<name>A0A2M8W6S2_9MICO</name>
<keyword evidence="6 8" id="KW-0472">Membrane</keyword>
<feature type="transmembrane region" description="Helical" evidence="8">
    <location>
        <begin position="70"/>
        <end position="99"/>
    </location>
</feature>
<dbReference type="AlphaFoldDB" id="A0A2M8W6S2"/>
<sequence>MNRFVHRYEIDQSRPPVKAALRDVAVRALAPAVVWWVLVAATGLVIVHVFDQLRGEDAVDRWFVQQRTASLTAVSGFFSMVGSTGYAIGVCVVVCLVLLWRTRQWWFSLVPALALSLQALVFVTSATLVGRTRPDVEKLDVSPPTSSFPSGHTSASTALYVTLALVFQRIQHTVLRRTLTVLVLLVPLCVATARLYRGMHAPTDVTVGLLNGSVCAVLAWRYLRRDVRESTSDGTPETAGARRTTDPQVTASAAPAPVRSPSA</sequence>
<keyword evidence="2" id="KW-1003">Cell membrane</keyword>
<dbReference type="Proteomes" id="UP000231586">
    <property type="component" value="Unassembled WGS sequence"/>
</dbReference>
<dbReference type="SUPFAM" id="SSF48317">
    <property type="entry name" value="Acid phosphatase/Vanadium-dependent haloperoxidase"/>
    <property type="match status" value="1"/>
</dbReference>
<feature type="transmembrane region" description="Helical" evidence="8">
    <location>
        <begin position="179"/>
        <end position="199"/>
    </location>
</feature>
<dbReference type="GO" id="GO:0005886">
    <property type="term" value="C:plasma membrane"/>
    <property type="evidence" value="ECO:0007669"/>
    <property type="project" value="UniProtKB-SubCell"/>
</dbReference>
<evidence type="ECO:0000259" key="9">
    <source>
        <dbReference type="SMART" id="SM00014"/>
    </source>
</evidence>
<evidence type="ECO:0000313" key="11">
    <source>
        <dbReference type="Proteomes" id="UP000231586"/>
    </source>
</evidence>
<feature type="domain" description="Phosphatidic acid phosphatase type 2/haloperoxidase" evidence="9">
    <location>
        <begin position="107"/>
        <end position="220"/>
    </location>
</feature>
<proteinExistence type="predicted"/>
<dbReference type="PANTHER" id="PTHR14969:SF62">
    <property type="entry name" value="DECAPRENYLPHOSPHORYL-5-PHOSPHORIBOSE PHOSPHATASE RV3807C-RELATED"/>
    <property type="match status" value="1"/>
</dbReference>
<dbReference type="InterPro" id="IPR000326">
    <property type="entry name" value="PAP2/HPO"/>
</dbReference>
<evidence type="ECO:0000256" key="7">
    <source>
        <dbReference type="SAM" id="MobiDB-lite"/>
    </source>
</evidence>
<dbReference type="EMBL" id="PGTZ01000010">
    <property type="protein sequence ID" value="PJI86630.1"/>
    <property type="molecule type" value="Genomic_DNA"/>
</dbReference>
<organism evidence="10 11">
    <name type="scientific">Luteimicrobium subarcticum</name>
    <dbReference type="NCBI Taxonomy" id="620910"/>
    <lineage>
        <taxon>Bacteria</taxon>
        <taxon>Bacillati</taxon>
        <taxon>Actinomycetota</taxon>
        <taxon>Actinomycetes</taxon>
        <taxon>Micrococcales</taxon>
        <taxon>Luteimicrobium</taxon>
    </lineage>
</organism>
<feature type="transmembrane region" description="Helical" evidence="8">
    <location>
        <begin position="28"/>
        <end position="50"/>
    </location>
</feature>
<feature type="transmembrane region" description="Helical" evidence="8">
    <location>
        <begin position="106"/>
        <end position="129"/>
    </location>
</feature>
<comment type="subcellular location">
    <subcellularLocation>
        <location evidence="1">Cell membrane</location>
        <topology evidence="1">Multi-pass membrane protein</topology>
    </subcellularLocation>
</comment>
<keyword evidence="4" id="KW-0378">Hydrolase</keyword>
<dbReference type="PANTHER" id="PTHR14969">
    <property type="entry name" value="SPHINGOSINE-1-PHOSPHATE PHOSPHOHYDROLASE"/>
    <property type="match status" value="1"/>
</dbReference>
<gene>
    <name evidence="10" type="ORF">CLV34_2550</name>
</gene>
<evidence type="ECO:0000256" key="5">
    <source>
        <dbReference type="ARBA" id="ARBA00022989"/>
    </source>
</evidence>
<evidence type="ECO:0000256" key="3">
    <source>
        <dbReference type="ARBA" id="ARBA00022692"/>
    </source>
</evidence>
<evidence type="ECO:0000256" key="8">
    <source>
        <dbReference type="SAM" id="Phobius"/>
    </source>
</evidence>
<evidence type="ECO:0000313" key="10">
    <source>
        <dbReference type="EMBL" id="PJI86630.1"/>
    </source>
</evidence>
<dbReference type="GO" id="GO:0016787">
    <property type="term" value="F:hydrolase activity"/>
    <property type="evidence" value="ECO:0007669"/>
    <property type="project" value="UniProtKB-KW"/>
</dbReference>
<feature type="transmembrane region" description="Helical" evidence="8">
    <location>
        <begin position="149"/>
        <end position="167"/>
    </location>
</feature>
<protein>
    <submittedName>
        <fullName evidence="10">Undecaprenyl-diphosphatase</fullName>
    </submittedName>
</protein>
<keyword evidence="11" id="KW-1185">Reference proteome</keyword>